<organism evidence="2 3">
    <name type="scientific">Dethiosulfatibacter aminovorans DSM 17477</name>
    <dbReference type="NCBI Taxonomy" id="1121476"/>
    <lineage>
        <taxon>Bacteria</taxon>
        <taxon>Bacillati</taxon>
        <taxon>Bacillota</taxon>
        <taxon>Tissierellia</taxon>
        <taxon>Dethiosulfatibacter</taxon>
    </lineage>
</organism>
<proteinExistence type="predicted"/>
<name>A0A1M6M8K1_9FIRM</name>
<reference evidence="2 3" key="1">
    <citation type="submission" date="2016-11" db="EMBL/GenBank/DDBJ databases">
        <authorList>
            <person name="Jaros S."/>
            <person name="Januszkiewicz K."/>
            <person name="Wedrychowicz H."/>
        </authorList>
    </citation>
    <scope>NUCLEOTIDE SEQUENCE [LARGE SCALE GENOMIC DNA]</scope>
    <source>
        <strain evidence="2 3">DSM 17477</strain>
    </source>
</reference>
<evidence type="ECO:0000313" key="2">
    <source>
        <dbReference type="EMBL" id="SHJ79744.1"/>
    </source>
</evidence>
<dbReference type="InterPro" id="IPR036473">
    <property type="entry name" value="Mopterin_CF_MoaD-rel_C_sf"/>
</dbReference>
<keyword evidence="3" id="KW-1185">Reference proteome</keyword>
<dbReference type="Proteomes" id="UP000184052">
    <property type="component" value="Unassembled WGS sequence"/>
</dbReference>
<dbReference type="Gene3D" id="3.30.1370.80">
    <property type="entry name" value="Molybdopterin cofactor biosynthesis MoaD-related, C-terminal domain"/>
    <property type="match status" value="1"/>
</dbReference>
<evidence type="ECO:0000313" key="3">
    <source>
        <dbReference type="Proteomes" id="UP000184052"/>
    </source>
</evidence>
<accession>A0A1M6M8K1</accession>
<dbReference type="AlphaFoldDB" id="A0A1M6M8K1"/>
<dbReference type="Pfam" id="PF09189">
    <property type="entry name" value="MoaD_arch"/>
    <property type="match status" value="1"/>
</dbReference>
<evidence type="ECO:0000259" key="1">
    <source>
        <dbReference type="Pfam" id="PF09189"/>
    </source>
</evidence>
<dbReference type="STRING" id="1121476.SAMN02745751_03393"/>
<dbReference type="EMBL" id="FQZL01000039">
    <property type="protein sequence ID" value="SHJ79744.1"/>
    <property type="molecule type" value="Genomic_DNA"/>
</dbReference>
<sequence>METIKVEKIYNSFKREEFVEYFKSIGTTEDDVVFRGDGWKALIHDEEKSIRGKLEFICVRVDLEIRSDIYDEFTNKLRIAFLRGGG</sequence>
<dbReference type="InterPro" id="IPR015272">
    <property type="entry name" value="MoadD_C"/>
</dbReference>
<gene>
    <name evidence="2" type="ORF">SAMN02745751_03393</name>
</gene>
<protein>
    <recommendedName>
        <fullName evidence="1">Molybdopterin cofactor biosynthesis MoaD-related C-terminal domain-containing protein</fullName>
    </recommendedName>
</protein>
<feature type="domain" description="Molybdopterin cofactor biosynthesis MoaD-related C-terminal" evidence="1">
    <location>
        <begin position="8"/>
        <end position="86"/>
    </location>
</feature>
<dbReference type="RefSeq" id="WP_073050747.1">
    <property type="nucleotide sequence ID" value="NZ_FQZL01000039.1"/>
</dbReference>
<dbReference type="OrthoDB" id="1798819at2"/>